<dbReference type="GO" id="GO:0005737">
    <property type="term" value="C:cytoplasm"/>
    <property type="evidence" value="ECO:0000318"/>
    <property type="project" value="GO_Central"/>
</dbReference>
<dbReference type="GO" id="GO:0005516">
    <property type="term" value="F:calmodulin binding"/>
    <property type="evidence" value="ECO:0000318"/>
    <property type="project" value="GO_Central"/>
</dbReference>
<dbReference type="InterPro" id="IPR011009">
    <property type="entry name" value="Kinase-like_dom_sf"/>
</dbReference>
<evidence type="ECO:0000256" key="14">
    <source>
        <dbReference type="PROSITE-ProRule" id="PRU10141"/>
    </source>
</evidence>
<dbReference type="Pfam" id="PF00069">
    <property type="entry name" value="Pkinase"/>
    <property type="match status" value="1"/>
</dbReference>
<reference evidence="18" key="2">
    <citation type="submission" date="2025-08" db="UniProtKB">
        <authorList>
            <consortium name="RefSeq"/>
        </authorList>
    </citation>
    <scope>IDENTIFICATION</scope>
    <source>
        <strain evidence="18">S238N-H82</strain>
        <tissue evidence="18">Testes</tissue>
    </source>
</reference>
<evidence type="ECO:0000256" key="6">
    <source>
        <dbReference type="ARBA" id="ARBA00022723"/>
    </source>
</evidence>
<dbReference type="OMA" id="NKMTEVT"/>
<accession>A0A9J7MER1</accession>
<feature type="region of interest" description="Disordered" evidence="15">
    <location>
        <begin position="442"/>
        <end position="504"/>
    </location>
</feature>
<dbReference type="InterPro" id="IPR000719">
    <property type="entry name" value="Prot_kinase_dom"/>
</dbReference>
<dbReference type="GO" id="GO:0046872">
    <property type="term" value="F:metal ion binding"/>
    <property type="evidence" value="ECO:0007669"/>
    <property type="project" value="UniProtKB-KW"/>
</dbReference>
<protein>
    <recommendedName>
        <fullName evidence="3">non-specific serine/threonine protein kinase</fullName>
        <ecNumber evidence="3">2.7.11.1</ecNumber>
    </recommendedName>
</protein>
<evidence type="ECO:0000256" key="2">
    <source>
        <dbReference type="ARBA" id="ARBA00006692"/>
    </source>
</evidence>
<feature type="binding site" evidence="14">
    <location>
        <position position="143"/>
    </location>
    <ligand>
        <name>ATP</name>
        <dbReference type="ChEBI" id="CHEBI:30616"/>
    </ligand>
</feature>
<name>A0A9J7MER1_BRAFL</name>
<evidence type="ECO:0000256" key="13">
    <source>
        <dbReference type="ARBA" id="ARBA00048679"/>
    </source>
</evidence>
<comment type="catalytic activity">
    <reaction evidence="13">
        <text>L-seryl-[protein] + ATP = O-phospho-L-seryl-[protein] + ADP + H(+)</text>
        <dbReference type="Rhea" id="RHEA:17989"/>
        <dbReference type="Rhea" id="RHEA-COMP:9863"/>
        <dbReference type="Rhea" id="RHEA-COMP:11604"/>
        <dbReference type="ChEBI" id="CHEBI:15378"/>
        <dbReference type="ChEBI" id="CHEBI:29999"/>
        <dbReference type="ChEBI" id="CHEBI:30616"/>
        <dbReference type="ChEBI" id="CHEBI:83421"/>
        <dbReference type="ChEBI" id="CHEBI:456216"/>
        <dbReference type="EC" id="2.7.11.1"/>
    </reaction>
</comment>
<dbReference type="PROSITE" id="PS00108">
    <property type="entry name" value="PROTEIN_KINASE_ST"/>
    <property type="match status" value="1"/>
</dbReference>
<dbReference type="Gene3D" id="3.30.200.20">
    <property type="entry name" value="Phosphorylase Kinase, domain 1"/>
    <property type="match status" value="1"/>
</dbReference>
<keyword evidence="5" id="KW-0808">Transferase</keyword>
<evidence type="ECO:0000313" key="17">
    <source>
        <dbReference type="Proteomes" id="UP000001554"/>
    </source>
</evidence>
<evidence type="ECO:0000256" key="12">
    <source>
        <dbReference type="ARBA" id="ARBA00047899"/>
    </source>
</evidence>
<dbReference type="AlphaFoldDB" id="A0A9J7MER1"/>
<keyword evidence="6" id="KW-0479">Metal-binding</keyword>
<evidence type="ECO:0000256" key="7">
    <source>
        <dbReference type="ARBA" id="ARBA00022741"/>
    </source>
</evidence>
<reference evidence="17" key="1">
    <citation type="journal article" date="2020" name="Nat. Ecol. Evol.">
        <title>Deeply conserved synteny resolves early events in vertebrate evolution.</title>
        <authorList>
            <person name="Simakov O."/>
            <person name="Marletaz F."/>
            <person name="Yue J.X."/>
            <person name="O'Connell B."/>
            <person name="Jenkins J."/>
            <person name="Brandt A."/>
            <person name="Calef R."/>
            <person name="Tung C.H."/>
            <person name="Huang T.K."/>
            <person name="Schmutz J."/>
            <person name="Satoh N."/>
            <person name="Yu J.K."/>
            <person name="Putnam N.H."/>
            <person name="Green R.E."/>
            <person name="Rokhsar D.S."/>
        </authorList>
    </citation>
    <scope>NUCLEOTIDE SEQUENCE [LARGE SCALE GENOMIC DNA]</scope>
    <source>
        <strain evidence="17">S238N-H82</strain>
    </source>
</reference>
<dbReference type="SUPFAM" id="SSF56112">
    <property type="entry name" value="Protein kinase-like (PK-like)"/>
    <property type="match status" value="1"/>
</dbReference>
<dbReference type="GO" id="GO:0004683">
    <property type="term" value="F:calcium/calmodulin-dependent protein kinase activity"/>
    <property type="evidence" value="ECO:0000318"/>
    <property type="project" value="GO_Central"/>
</dbReference>
<dbReference type="Gene3D" id="1.10.510.10">
    <property type="entry name" value="Transferase(Phosphotransferase) domain 1"/>
    <property type="match status" value="1"/>
</dbReference>
<dbReference type="PROSITE" id="PS50011">
    <property type="entry name" value="PROTEIN_KINASE_DOM"/>
    <property type="match status" value="1"/>
</dbReference>
<evidence type="ECO:0000256" key="1">
    <source>
        <dbReference type="ARBA" id="ARBA00001946"/>
    </source>
</evidence>
<comment type="catalytic activity">
    <reaction evidence="12">
        <text>L-threonyl-[protein] + ATP = O-phospho-L-threonyl-[protein] + ADP + H(+)</text>
        <dbReference type="Rhea" id="RHEA:46608"/>
        <dbReference type="Rhea" id="RHEA-COMP:11060"/>
        <dbReference type="Rhea" id="RHEA-COMP:11605"/>
        <dbReference type="ChEBI" id="CHEBI:15378"/>
        <dbReference type="ChEBI" id="CHEBI:30013"/>
        <dbReference type="ChEBI" id="CHEBI:30616"/>
        <dbReference type="ChEBI" id="CHEBI:61977"/>
        <dbReference type="ChEBI" id="CHEBI:456216"/>
        <dbReference type="EC" id="2.7.11.1"/>
    </reaction>
</comment>
<dbReference type="GO" id="GO:0009931">
    <property type="term" value="F:calcium-dependent protein serine/threonine kinase activity"/>
    <property type="evidence" value="ECO:0000318"/>
    <property type="project" value="GO_Central"/>
</dbReference>
<comment type="similarity">
    <text evidence="2">Belongs to the protein kinase superfamily. CAMK Ser/Thr protein kinase family.</text>
</comment>
<dbReference type="SMART" id="SM00220">
    <property type="entry name" value="S_TKc"/>
    <property type="match status" value="1"/>
</dbReference>
<keyword evidence="10" id="KW-0460">Magnesium</keyword>
<evidence type="ECO:0000313" key="18">
    <source>
        <dbReference type="RefSeq" id="XP_035699914.1"/>
    </source>
</evidence>
<evidence type="ECO:0000256" key="15">
    <source>
        <dbReference type="SAM" id="MobiDB-lite"/>
    </source>
</evidence>
<feature type="domain" description="Protein kinase" evidence="16">
    <location>
        <begin position="114"/>
        <end position="397"/>
    </location>
</feature>
<dbReference type="GO" id="GO:0006417">
    <property type="term" value="P:regulation of translation"/>
    <property type="evidence" value="ECO:0007669"/>
    <property type="project" value="UniProtKB-KW"/>
</dbReference>
<dbReference type="GO" id="GO:0035556">
    <property type="term" value="P:intracellular signal transduction"/>
    <property type="evidence" value="ECO:0000318"/>
    <property type="project" value="GO_Central"/>
</dbReference>
<keyword evidence="11" id="KW-0810">Translation regulation</keyword>
<dbReference type="Proteomes" id="UP000001554">
    <property type="component" value="Chromosome 15"/>
</dbReference>
<keyword evidence="17" id="KW-1185">Reference proteome</keyword>
<evidence type="ECO:0000256" key="4">
    <source>
        <dbReference type="ARBA" id="ARBA00022527"/>
    </source>
</evidence>
<organism evidence="17 18">
    <name type="scientific">Branchiostoma floridae</name>
    <name type="common">Florida lancelet</name>
    <name type="synonym">Amphioxus</name>
    <dbReference type="NCBI Taxonomy" id="7739"/>
    <lineage>
        <taxon>Eukaryota</taxon>
        <taxon>Metazoa</taxon>
        <taxon>Chordata</taxon>
        <taxon>Cephalochordata</taxon>
        <taxon>Leptocardii</taxon>
        <taxon>Amphioxiformes</taxon>
        <taxon>Branchiostomatidae</taxon>
        <taxon>Branchiostoma</taxon>
    </lineage>
</organism>
<evidence type="ECO:0000259" key="16">
    <source>
        <dbReference type="PROSITE" id="PS50011"/>
    </source>
</evidence>
<comment type="cofactor">
    <cofactor evidence="1">
        <name>Mg(2+)</name>
        <dbReference type="ChEBI" id="CHEBI:18420"/>
    </cofactor>
</comment>
<dbReference type="GO" id="GO:0005524">
    <property type="term" value="F:ATP binding"/>
    <property type="evidence" value="ECO:0007669"/>
    <property type="project" value="UniProtKB-UniRule"/>
</dbReference>
<dbReference type="InterPro" id="IPR008271">
    <property type="entry name" value="Ser/Thr_kinase_AS"/>
</dbReference>
<feature type="compositionally biased region" description="Basic residues" evidence="15">
    <location>
        <begin position="89"/>
        <end position="99"/>
    </location>
</feature>
<dbReference type="RefSeq" id="XP_035699914.1">
    <property type="nucleotide sequence ID" value="XM_035844021.1"/>
</dbReference>
<keyword evidence="7 14" id="KW-0547">Nucleotide-binding</keyword>
<dbReference type="FunFam" id="3.30.200.20:FF:000093">
    <property type="entry name" value="Putative map kinase-interacting serine/threonine-protein kinase 1"/>
    <property type="match status" value="1"/>
</dbReference>
<dbReference type="GeneID" id="118432441"/>
<evidence type="ECO:0000256" key="8">
    <source>
        <dbReference type="ARBA" id="ARBA00022777"/>
    </source>
</evidence>
<keyword evidence="8" id="KW-0418">Kinase</keyword>
<feature type="compositionally biased region" description="Polar residues" evidence="15">
    <location>
        <begin position="476"/>
        <end position="497"/>
    </location>
</feature>
<dbReference type="GO" id="GO:0005634">
    <property type="term" value="C:nucleus"/>
    <property type="evidence" value="ECO:0000318"/>
    <property type="project" value="GO_Central"/>
</dbReference>
<dbReference type="PROSITE" id="PS00107">
    <property type="entry name" value="PROTEIN_KINASE_ATP"/>
    <property type="match status" value="1"/>
</dbReference>
<dbReference type="InterPro" id="IPR050205">
    <property type="entry name" value="CDPK_Ser/Thr_kinases"/>
</dbReference>
<dbReference type="PANTHER" id="PTHR24349">
    <property type="entry name" value="SERINE/THREONINE-PROTEIN KINASE"/>
    <property type="match status" value="1"/>
</dbReference>
<feature type="region of interest" description="Disordered" evidence="15">
    <location>
        <begin position="45"/>
        <end position="103"/>
    </location>
</feature>
<evidence type="ECO:0000256" key="9">
    <source>
        <dbReference type="ARBA" id="ARBA00022840"/>
    </source>
</evidence>
<dbReference type="EC" id="2.7.11.1" evidence="3"/>
<proteinExistence type="inferred from homology"/>
<sequence>MDETIPSKSSQEMAACSGSVQVSGITSKLAELKTFHENFKLNTSSAMPERIDEKRPARPTTLDTGHNLRKETTATQPMLIQGKDTSTAKRQRRNKKKRTRASDSFSGRFKDMYHLKDDILGDGAHARVQTCLHLLTGKEFAAKIIEKRPGYTRSRVFKEVETLYQCQGHNNIIELIEFFEEEDRFILVFEKLRGGQLLDHIQRKQHFDEREAAYVTRDIASALNYLHSKGIAHRDLKPENILCVLEDEVSPVKICDFDLGSGISYSDTPVTTPDLYTPVGSAEYMAPEVVETFNNDAASVYDKRCDMWSLGVIVYIMLSGRPPFYGQCGSDCGWEKGEACMACQNMLFERIGQGHYEFPDPEWNHISDQAKDLISHLLVKEAKSRYSASQVLNHPWVVGDAPKLPLPTPVLLKRNSSARDLTQFAAEAVAFNRMMSLSFHQETAEEASPGTSTGTVVCKLSPPGESALAQRRKQSQTRNRSQDSQGEAAEPSSSPPDQSCDRKT</sequence>
<keyword evidence="9 14" id="KW-0067">ATP-binding</keyword>
<keyword evidence="4" id="KW-0723">Serine/threonine-protein kinase</keyword>
<gene>
    <name evidence="18" type="primary">LOC118432441</name>
</gene>
<evidence type="ECO:0000256" key="11">
    <source>
        <dbReference type="ARBA" id="ARBA00022845"/>
    </source>
</evidence>
<evidence type="ECO:0000256" key="5">
    <source>
        <dbReference type="ARBA" id="ARBA00022679"/>
    </source>
</evidence>
<evidence type="ECO:0000256" key="3">
    <source>
        <dbReference type="ARBA" id="ARBA00012513"/>
    </source>
</evidence>
<dbReference type="FunFam" id="1.10.510.10:FF:000119">
    <property type="entry name" value="Putative map kinase-interacting serine/threonine-protein kinase 1"/>
    <property type="match status" value="1"/>
</dbReference>
<evidence type="ECO:0000256" key="10">
    <source>
        <dbReference type="ARBA" id="ARBA00022842"/>
    </source>
</evidence>
<dbReference type="InterPro" id="IPR017441">
    <property type="entry name" value="Protein_kinase_ATP_BS"/>
</dbReference>
<dbReference type="KEGG" id="bfo:118432441"/>